<dbReference type="PANTHER" id="PTHR45023:SF4">
    <property type="entry name" value="GLYCINE-RICH PROTEIN-RELATED"/>
    <property type="match status" value="1"/>
</dbReference>
<gene>
    <name evidence="2" type="ORF">Tco_0681362</name>
</gene>
<evidence type="ECO:0000313" key="2">
    <source>
        <dbReference type="EMBL" id="GJS66798.1"/>
    </source>
</evidence>
<dbReference type="Proteomes" id="UP001151760">
    <property type="component" value="Unassembled WGS sequence"/>
</dbReference>
<evidence type="ECO:0008006" key="4">
    <source>
        <dbReference type="Google" id="ProtNLM"/>
    </source>
</evidence>
<name>A0ABQ4XPG2_9ASTR</name>
<comment type="caution">
    <text evidence="2">The sequence shown here is derived from an EMBL/GenBank/DDBJ whole genome shotgun (WGS) entry which is preliminary data.</text>
</comment>
<dbReference type="EMBL" id="BQNB010009675">
    <property type="protein sequence ID" value="GJS66798.1"/>
    <property type="molecule type" value="Genomic_DNA"/>
</dbReference>
<proteinExistence type="predicted"/>
<feature type="region of interest" description="Disordered" evidence="1">
    <location>
        <begin position="14"/>
        <end position="93"/>
    </location>
</feature>
<reference evidence="2" key="2">
    <citation type="submission" date="2022-01" db="EMBL/GenBank/DDBJ databases">
        <authorList>
            <person name="Yamashiro T."/>
            <person name="Shiraishi A."/>
            <person name="Satake H."/>
            <person name="Nakayama K."/>
        </authorList>
    </citation>
    <scope>NUCLEOTIDE SEQUENCE</scope>
</reference>
<keyword evidence="3" id="KW-1185">Reference proteome</keyword>
<feature type="compositionally biased region" description="Low complexity" evidence="1">
    <location>
        <begin position="37"/>
        <end position="51"/>
    </location>
</feature>
<evidence type="ECO:0000313" key="3">
    <source>
        <dbReference type="Proteomes" id="UP001151760"/>
    </source>
</evidence>
<reference evidence="2" key="1">
    <citation type="journal article" date="2022" name="Int. J. Mol. Sci.">
        <title>Draft Genome of Tanacetum Coccineum: Genomic Comparison of Closely Related Tanacetum-Family Plants.</title>
        <authorList>
            <person name="Yamashiro T."/>
            <person name="Shiraishi A."/>
            <person name="Nakayama K."/>
            <person name="Satake H."/>
        </authorList>
    </citation>
    <scope>NUCLEOTIDE SEQUENCE</scope>
</reference>
<feature type="compositionally biased region" description="Basic residues" evidence="1">
    <location>
        <begin position="214"/>
        <end position="238"/>
    </location>
</feature>
<dbReference type="PANTHER" id="PTHR45023">
    <property type="match status" value="1"/>
</dbReference>
<organism evidence="2 3">
    <name type="scientific">Tanacetum coccineum</name>
    <dbReference type="NCBI Taxonomy" id="301880"/>
    <lineage>
        <taxon>Eukaryota</taxon>
        <taxon>Viridiplantae</taxon>
        <taxon>Streptophyta</taxon>
        <taxon>Embryophyta</taxon>
        <taxon>Tracheophyta</taxon>
        <taxon>Spermatophyta</taxon>
        <taxon>Magnoliopsida</taxon>
        <taxon>eudicotyledons</taxon>
        <taxon>Gunneridae</taxon>
        <taxon>Pentapetalae</taxon>
        <taxon>asterids</taxon>
        <taxon>campanulids</taxon>
        <taxon>Asterales</taxon>
        <taxon>Asteraceae</taxon>
        <taxon>Asteroideae</taxon>
        <taxon>Anthemideae</taxon>
        <taxon>Anthemidinae</taxon>
        <taxon>Tanacetum</taxon>
    </lineage>
</organism>
<feature type="region of interest" description="Disordered" evidence="1">
    <location>
        <begin position="183"/>
        <end position="238"/>
    </location>
</feature>
<accession>A0ABQ4XPG2</accession>
<protein>
    <recommendedName>
        <fullName evidence="4">No apical meristem-associated C-terminal domain-containing protein</fullName>
    </recommendedName>
</protein>
<evidence type="ECO:0000256" key="1">
    <source>
        <dbReference type="SAM" id="MobiDB-lite"/>
    </source>
</evidence>
<feature type="compositionally biased region" description="Basic and acidic residues" evidence="1">
    <location>
        <begin position="197"/>
        <end position="213"/>
    </location>
</feature>
<sequence length="238" mass="27282">MVAICLSPVPCGSKLMPPVCTPPYRALRDNPPQIYDSQPSRSRAPPQQTQPSQPPTKDPRETRRGKRPANQSSIDVFVDDEEDPKEIGSDRGLDSSWKHVLEDFNAKSHVQCKKDKITRKWVTMNGNYQRFNAIYKCFQHTGIPSGETEADHMGRCKMGLSEESNMGNKKFTQEHPWRILKTRPEWDSSEPVNLDNPTRHPELFGSDPRERPPGKPRKAKKPNRTPRRASRVVTRKIY</sequence>